<dbReference type="GO" id="GO:0071949">
    <property type="term" value="F:FAD binding"/>
    <property type="evidence" value="ECO:0007669"/>
    <property type="project" value="InterPro"/>
</dbReference>
<keyword evidence="5" id="KW-1185">Reference proteome</keyword>
<feature type="region of interest" description="Disordered" evidence="2">
    <location>
        <begin position="409"/>
        <end position="428"/>
    </location>
</feature>
<dbReference type="PANTHER" id="PTHR43476:SF3">
    <property type="entry name" value="FAD-BINDING MONOOXYGENASE"/>
    <property type="match status" value="1"/>
</dbReference>
<accession>A0A918HNB6</accession>
<name>A0A918HNB6_9ACTN</name>
<reference evidence="4" key="2">
    <citation type="submission" date="2020-09" db="EMBL/GenBank/DDBJ databases">
        <authorList>
            <person name="Sun Q."/>
            <person name="Ohkuma M."/>
        </authorList>
    </citation>
    <scope>NUCLEOTIDE SEQUENCE</scope>
    <source>
        <strain evidence="4">JCM 4125</strain>
    </source>
</reference>
<dbReference type="NCBIfam" id="NF004829">
    <property type="entry name" value="PRK06183.1-3"/>
    <property type="match status" value="1"/>
</dbReference>
<dbReference type="RefSeq" id="WP_189716808.1">
    <property type="nucleotide sequence ID" value="NZ_BMSA01000028.1"/>
</dbReference>
<dbReference type="InterPro" id="IPR050631">
    <property type="entry name" value="PheA/TfdB_FAD_monoxygenase"/>
</dbReference>
<evidence type="ECO:0000256" key="1">
    <source>
        <dbReference type="ARBA" id="ARBA00023002"/>
    </source>
</evidence>
<dbReference type="GO" id="GO:0019622">
    <property type="term" value="P:3-(3-hydroxy)phenylpropionate catabolic process"/>
    <property type="evidence" value="ECO:0007669"/>
    <property type="project" value="TreeGrafter"/>
</dbReference>
<dbReference type="InterPro" id="IPR036188">
    <property type="entry name" value="FAD/NAD-bd_sf"/>
</dbReference>
<comment type="caution">
    <text evidence="4">The sequence shown here is derived from an EMBL/GenBank/DDBJ whole genome shotgun (WGS) entry which is preliminary data.</text>
</comment>
<dbReference type="SUPFAM" id="SSF51905">
    <property type="entry name" value="FAD/NAD(P)-binding domain"/>
    <property type="match status" value="1"/>
</dbReference>
<evidence type="ECO:0000313" key="4">
    <source>
        <dbReference type="EMBL" id="GGT83063.1"/>
    </source>
</evidence>
<evidence type="ECO:0000313" key="5">
    <source>
        <dbReference type="Proteomes" id="UP000646776"/>
    </source>
</evidence>
<evidence type="ECO:0000256" key="2">
    <source>
        <dbReference type="SAM" id="MobiDB-lite"/>
    </source>
</evidence>
<dbReference type="Gene3D" id="3.50.50.60">
    <property type="entry name" value="FAD/NAD(P)-binding domain"/>
    <property type="match status" value="1"/>
</dbReference>
<dbReference type="GO" id="GO:0008688">
    <property type="term" value="F:3-(3-hydroxyphenyl)propionate hydroxylase activity"/>
    <property type="evidence" value="ECO:0007669"/>
    <property type="project" value="TreeGrafter"/>
</dbReference>
<dbReference type="EMBL" id="BMSA01000028">
    <property type="protein sequence ID" value="GGT83063.1"/>
    <property type="molecule type" value="Genomic_DNA"/>
</dbReference>
<dbReference type="Pfam" id="PF01494">
    <property type="entry name" value="FAD_binding_3"/>
    <property type="match status" value="1"/>
</dbReference>
<organism evidence="4 5">
    <name type="scientific">Streptomyces phaeofaciens</name>
    <dbReference type="NCBI Taxonomy" id="68254"/>
    <lineage>
        <taxon>Bacteria</taxon>
        <taxon>Bacillati</taxon>
        <taxon>Actinomycetota</taxon>
        <taxon>Actinomycetes</taxon>
        <taxon>Kitasatosporales</taxon>
        <taxon>Streptomycetaceae</taxon>
        <taxon>Streptomyces</taxon>
    </lineage>
</organism>
<dbReference type="AlphaFoldDB" id="A0A918HNB6"/>
<dbReference type="Gene3D" id="3.30.70.2450">
    <property type="match status" value="1"/>
</dbReference>
<dbReference type="InterPro" id="IPR002938">
    <property type="entry name" value="FAD-bd"/>
</dbReference>
<dbReference type="PANTHER" id="PTHR43476">
    <property type="entry name" value="3-(3-HYDROXY-PHENYL)PROPIONATE/3-HYDROXYCINNAMIC ACID HYDROXYLASE"/>
    <property type="match status" value="1"/>
</dbReference>
<sequence length="553" mass="61352">MLRKDHTESHAGPLSDGDSESTDVVIVGYGPVGAMVANLLGQAGIRTIVFERDVKPHSMPRAGATDDEVLRVFQAAGLADQLLPLLDLGQSTQFRSARSVPLVTMRPRGGRNGFPKLAFFYQPDLERVLHEGIARYPHVAVRTGVRVEGLHEDDDGVTVWTRGGAHGRQKATRARYVVACDGGRSTVRNLRCIAFTGSTYAQPWLVVDAKLEAPLTDVTSFQFIGDPDRPAVTLPLPGTHHRWEFMVLPGEDRTEFATLENARRLVSPWVDPDRITILRHIVYTFHARTAARWRSGRVLLAGDAAHLMPPFAGQGLGSGLRDAHNLAWKLAAVVADDADPSLLDSYETERRPHVTRMTWLTRFSGALVQTRHRRVATVRDVMLTKMARLPYFTEGRFKPDLRYSSGAFETSPRRAGAGHAFPQPTVRTPEGRMVPLDDLIGGGWALIGRDLDPQVHLSSESRALWDTLGTPYLSLGRPGRRRARHEAGTIAVEDLDGHALDFFRRHGGDFAIVRPDRIVFAMPDIRELDHAADLYRALIRGKSRRHPLPRSSV</sequence>
<dbReference type="PRINTS" id="PR00420">
    <property type="entry name" value="RNGMNOXGNASE"/>
</dbReference>
<reference evidence="4" key="1">
    <citation type="journal article" date="2014" name="Int. J. Syst. Evol. Microbiol.">
        <title>Complete genome sequence of Corynebacterium casei LMG S-19264T (=DSM 44701T), isolated from a smear-ripened cheese.</title>
        <authorList>
            <consortium name="US DOE Joint Genome Institute (JGI-PGF)"/>
            <person name="Walter F."/>
            <person name="Albersmeier A."/>
            <person name="Kalinowski J."/>
            <person name="Ruckert C."/>
        </authorList>
    </citation>
    <scope>NUCLEOTIDE SEQUENCE</scope>
    <source>
        <strain evidence="4">JCM 4125</strain>
    </source>
</reference>
<keyword evidence="1" id="KW-0560">Oxidoreductase</keyword>
<dbReference type="Proteomes" id="UP000646776">
    <property type="component" value="Unassembled WGS sequence"/>
</dbReference>
<evidence type="ECO:0000259" key="3">
    <source>
        <dbReference type="Pfam" id="PF01494"/>
    </source>
</evidence>
<protein>
    <submittedName>
        <fullName evidence="4">3-(3-hydroxy-phenyl)propionate/3-hydroxycinnamic acid hydroxylase</fullName>
    </submittedName>
</protein>
<gene>
    <name evidence="4" type="primary">mhpA</name>
    <name evidence="4" type="ORF">GCM10010226_72110</name>
</gene>
<proteinExistence type="predicted"/>
<feature type="domain" description="FAD-binding" evidence="3">
    <location>
        <begin position="22"/>
        <end position="358"/>
    </location>
</feature>